<dbReference type="RefSeq" id="WP_249101736.1">
    <property type="nucleotide sequence ID" value="NZ_JAMAST010000011.1"/>
</dbReference>
<feature type="transmembrane region" description="Helical" evidence="1">
    <location>
        <begin position="7"/>
        <end position="27"/>
    </location>
</feature>
<keyword evidence="1" id="KW-0812">Transmembrane</keyword>
<organism evidence="2 3">
    <name type="scientific">Sporolactobacillus mangiferae</name>
    <dbReference type="NCBI Taxonomy" id="2940498"/>
    <lineage>
        <taxon>Bacteria</taxon>
        <taxon>Bacillati</taxon>
        <taxon>Bacillota</taxon>
        <taxon>Bacilli</taxon>
        <taxon>Bacillales</taxon>
        <taxon>Sporolactobacillaceae</taxon>
        <taxon>Sporolactobacillus</taxon>
    </lineage>
</organism>
<sequence>MRRIHVIFGTILIATVAFVALGLFYPFSFFNLTHEITISSDPHIIQNHRQDVKSISSAQKKGHTNKDTQVLVKKMASFLNQDWLAEQKYRFSRKKIMSQRNQAFKLVDDIGLYRIQNSDYLSQTADDNLLSYRNSLIEIIKDSNLILEHPMIQRNTLKTFIFKIRNDYETTTVVLHAFLKHLGPDNTA</sequence>
<gene>
    <name evidence="2" type="ORF">M3N64_09785</name>
</gene>
<comment type="caution">
    <text evidence="2">The sequence shown here is derived from an EMBL/GenBank/DDBJ whole genome shotgun (WGS) entry which is preliminary data.</text>
</comment>
<accession>A0ABT0MBJ0</accession>
<evidence type="ECO:0000313" key="2">
    <source>
        <dbReference type="EMBL" id="MCL1632229.1"/>
    </source>
</evidence>
<keyword evidence="1" id="KW-1133">Transmembrane helix</keyword>
<name>A0ABT0MBJ0_9BACL</name>
<protein>
    <recommendedName>
        <fullName evidence="4">DUF4044 domain-containing protein</fullName>
    </recommendedName>
</protein>
<dbReference type="Proteomes" id="UP001203004">
    <property type="component" value="Unassembled WGS sequence"/>
</dbReference>
<keyword evidence="1" id="KW-0472">Membrane</keyword>
<keyword evidence="3" id="KW-1185">Reference proteome</keyword>
<evidence type="ECO:0000313" key="3">
    <source>
        <dbReference type="Proteomes" id="UP001203004"/>
    </source>
</evidence>
<evidence type="ECO:0000256" key="1">
    <source>
        <dbReference type="SAM" id="Phobius"/>
    </source>
</evidence>
<dbReference type="EMBL" id="JAMAST010000011">
    <property type="protein sequence ID" value="MCL1632229.1"/>
    <property type="molecule type" value="Genomic_DNA"/>
</dbReference>
<evidence type="ECO:0008006" key="4">
    <source>
        <dbReference type="Google" id="ProtNLM"/>
    </source>
</evidence>
<proteinExistence type="predicted"/>
<reference evidence="2 3" key="1">
    <citation type="submission" date="2022-05" db="EMBL/GenBank/DDBJ databases">
        <title>Sporolactobacillus sp nov CPB3-1, isolated from tree bark (Mangifera indica L.).</title>
        <authorList>
            <person name="Phuengjayaem S."/>
            <person name="Tanasupawat S."/>
        </authorList>
    </citation>
    <scope>NUCLEOTIDE SEQUENCE [LARGE SCALE GENOMIC DNA]</scope>
    <source>
        <strain evidence="2 3">CPB3-1</strain>
    </source>
</reference>